<evidence type="ECO:0000313" key="2">
    <source>
        <dbReference type="Proteomes" id="UP000029389"/>
    </source>
</evidence>
<dbReference type="PATRIC" id="fig|1405.8.peg.6021"/>
<dbReference type="EMBL" id="JMQC01000011">
    <property type="protein sequence ID" value="KFM95056.1"/>
    <property type="molecule type" value="Genomic_DNA"/>
</dbReference>
<protein>
    <submittedName>
        <fullName evidence="1">Uncharacterized protein</fullName>
    </submittedName>
</protein>
<dbReference type="Proteomes" id="UP000029389">
    <property type="component" value="Unassembled WGS sequence"/>
</dbReference>
<evidence type="ECO:0000313" key="1">
    <source>
        <dbReference type="EMBL" id="KFM95056.1"/>
    </source>
</evidence>
<name>A0A090YA61_9BACI</name>
<dbReference type="AlphaFoldDB" id="A0A090YA61"/>
<organism evidence="1 2">
    <name type="scientific">Bacillus clarus</name>
    <dbReference type="NCBI Taxonomy" id="2338372"/>
    <lineage>
        <taxon>Bacteria</taxon>
        <taxon>Bacillati</taxon>
        <taxon>Bacillota</taxon>
        <taxon>Bacilli</taxon>
        <taxon>Bacillales</taxon>
        <taxon>Bacillaceae</taxon>
        <taxon>Bacillus</taxon>
        <taxon>Bacillus cereus group</taxon>
    </lineage>
</organism>
<gene>
    <name evidence="1" type="ORF">DJ93_5830</name>
</gene>
<sequence length="31" mass="3665">MGRWIIVTSEKHEPKLAVSETKELQKLQEKK</sequence>
<proteinExistence type="predicted"/>
<reference evidence="1 2" key="1">
    <citation type="submission" date="2014-04" db="EMBL/GenBank/DDBJ databases">
        <authorList>
            <person name="Bishop-Lilly K.A."/>
            <person name="Broomall S.M."/>
            <person name="Chain P.S."/>
            <person name="Chertkov O."/>
            <person name="Coyne S.R."/>
            <person name="Daligault H.E."/>
            <person name="Davenport K.W."/>
            <person name="Erkkila T."/>
            <person name="Frey K.G."/>
            <person name="Gibbons H.S."/>
            <person name="Gu W."/>
            <person name="Jaissle J."/>
            <person name="Johnson S.L."/>
            <person name="Koroleva G.I."/>
            <person name="Ladner J.T."/>
            <person name="Lo C.-C."/>
            <person name="Minogue T.D."/>
            <person name="Munk C."/>
            <person name="Palacios G.F."/>
            <person name="Redden C.L."/>
            <person name="Rosenzweig C.N."/>
            <person name="Scholz M.B."/>
            <person name="Teshima H."/>
            <person name="Xu Y."/>
        </authorList>
    </citation>
    <scope>NUCLEOTIDE SEQUENCE [LARGE SCALE GENOMIC DNA]</scope>
    <source>
        <strain evidence="1 2">BHP</strain>
    </source>
</reference>
<accession>A0A090YA61</accession>
<comment type="caution">
    <text evidence="1">The sequence shown here is derived from an EMBL/GenBank/DDBJ whole genome shotgun (WGS) entry which is preliminary data.</text>
</comment>